<dbReference type="InterPro" id="IPR035967">
    <property type="entry name" value="SWAP/Surp_sf"/>
</dbReference>
<dbReference type="GO" id="GO:0071013">
    <property type="term" value="C:catalytic step 2 spliceosome"/>
    <property type="evidence" value="ECO:0007669"/>
    <property type="project" value="TreeGrafter"/>
</dbReference>
<dbReference type="InterPro" id="IPR000626">
    <property type="entry name" value="Ubiquitin-like_dom"/>
</dbReference>
<dbReference type="SMART" id="SM00213">
    <property type="entry name" value="UBQ"/>
    <property type="match status" value="1"/>
</dbReference>
<keyword evidence="3" id="KW-0747">Spliceosome</keyword>
<evidence type="ECO:0000259" key="7">
    <source>
        <dbReference type="PROSITE" id="PS50053"/>
    </source>
</evidence>
<evidence type="ECO:0000256" key="3">
    <source>
        <dbReference type="ARBA" id="ARBA00022728"/>
    </source>
</evidence>
<dbReference type="Pfam" id="PF00240">
    <property type="entry name" value="ubiquitin"/>
    <property type="match status" value="1"/>
</dbReference>
<dbReference type="InterPro" id="IPR029071">
    <property type="entry name" value="Ubiquitin-like_domsf"/>
</dbReference>
<evidence type="ECO:0000256" key="5">
    <source>
        <dbReference type="ARBA" id="ARBA00023187"/>
    </source>
</evidence>
<dbReference type="CDD" id="cd01800">
    <property type="entry name" value="Ubl_SF3a120"/>
    <property type="match status" value="1"/>
</dbReference>
<evidence type="ECO:0000256" key="4">
    <source>
        <dbReference type="ARBA" id="ARBA00022737"/>
    </source>
</evidence>
<dbReference type="SMART" id="SM00648">
    <property type="entry name" value="SWAP"/>
    <property type="match status" value="1"/>
</dbReference>
<proteinExistence type="predicted"/>
<keyword evidence="2" id="KW-0507">mRNA processing</keyword>
<dbReference type="GO" id="GO:0003723">
    <property type="term" value="F:RNA binding"/>
    <property type="evidence" value="ECO:0007669"/>
    <property type="project" value="InterPro"/>
</dbReference>
<evidence type="ECO:0000256" key="6">
    <source>
        <dbReference type="ARBA" id="ARBA00023242"/>
    </source>
</evidence>
<keyword evidence="10" id="KW-1185">Reference proteome</keyword>
<keyword evidence="4" id="KW-0677">Repeat</keyword>
<keyword evidence="6" id="KW-0539">Nucleus</keyword>
<dbReference type="AlphaFoldDB" id="A0A9N9NBU0"/>
<dbReference type="InterPro" id="IPR045146">
    <property type="entry name" value="SF3A1"/>
</dbReference>
<evidence type="ECO:0000256" key="2">
    <source>
        <dbReference type="ARBA" id="ARBA00022664"/>
    </source>
</evidence>
<dbReference type="SUPFAM" id="SSF109905">
    <property type="entry name" value="Surp module (SWAP domain)"/>
    <property type="match status" value="1"/>
</dbReference>
<dbReference type="InterPro" id="IPR022030">
    <property type="entry name" value="SF3A1_dom"/>
</dbReference>
<evidence type="ECO:0000259" key="8">
    <source>
        <dbReference type="PROSITE" id="PS50128"/>
    </source>
</evidence>
<evidence type="ECO:0000313" key="10">
    <source>
        <dbReference type="Proteomes" id="UP000789405"/>
    </source>
</evidence>
<dbReference type="GO" id="GO:0071004">
    <property type="term" value="C:U2-type prespliceosome"/>
    <property type="evidence" value="ECO:0007669"/>
    <property type="project" value="TreeGrafter"/>
</dbReference>
<dbReference type="Gene3D" id="1.10.10.790">
    <property type="entry name" value="Surp module"/>
    <property type="match status" value="1"/>
</dbReference>
<protein>
    <submittedName>
        <fullName evidence="9">1842_t:CDS:1</fullName>
    </submittedName>
</protein>
<feature type="domain" description="SURP motif" evidence="8">
    <location>
        <begin position="54"/>
        <end position="96"/>
    </location>
</feature>
<keyword evidence="5" id="KW-0508">mRNA splicing</keyword>
<dbReference type="PANTHER" id="PTHR15316:SF1">
    <property type="entry name" value="SPLICING FACTOR 3A SUBUNIT 1"/>
    <property type="match status" value="1"/>
</dbReference>
<dbReference type="Proteomes" id="UP000789405">
    <property type="component" value="Unassembled WGS sequence"/>
</dbReference>
<feature type="non-terminal residue" evidence="9">
    <location>
        <position position="612"/>
    </location>
</feature>
<feature type="domain" description="Ubiquitin-like" evidence="7">
    <location>
        <begin position="551"/>
        <end position="611"/>
    </location>
</feature>
<organism evidence="9 10">
    <name type="scientific">Dentiscutata erythropus</name>
    <dbReference type="NCBI Taxonomy" id="1348616"/>
    <lineage>
        <taxon>Eukaryota</taxon>
        <taxon>Fungi</taxon>
        <taxon>Fungi incertae sedis</taxon>
        <taxon>Mucoromycota</taxon>
        <taxon>Glomeromycotina</taxon>
        <taxon>Glomeromycetes</taxon>
        <taxon>Diversisporales</taxon>
        <taxon>Gigasporaceae</taxon>
        <taxon>Dentiscutata</taxon>
    </lineage>
</organism>
<gene>
    <name evidence="9" type="ORF">DERYTH_LOCUS14472</name>
</gene>
<dbReference type="GO" id="GO:0005686">
    <property type="term" value="C:U2 snRNP"/>
    <property type="evidence" value="ECO:0007669"/>
    <property type="project" value="TreeGrafter"/>
</dbReference>
<dbReference type="FunFam" id="1.10.10.790:FF:000002">
    <property type="entry name" value="Splicing factor 3A subunit 1"/>
    <property type="match status" value="1"/>
</dbReference>
<name>A0A9N9NBU0_9GLOM</name>
<comment type="subcellular location">
    <subcellularLocation>
        <location evidence="1">Nucleus</location>
    </subcellularLocation>
</comment>
<dbReference type="Pfam" id="PF12230">
    <property type="entry name" value="PRP21_like_P"/>
    <property type="match status" value="1"/>
</dbReference>
<dbReference type="GO" id="GO:0000381">
    <property type="term" value="P:regulation of alternative mRNA splicing, via spliceosome"/>
    <property type="evidence" value="ECO:0007669"/>
    <property type="project" value="TreeGrafter"/>
</dbReference>
<dbReference type="EMBL" id="CAJVPY010010937">
    <property type="protein sequence ID" value="CAG8723004.1"/>
    <property type="molecule type" value="Genomic_DNA"/>
</dbReference>
<comment type="caution">
    <text evidence="9">The sequence shown here is derived from an EMBL/GenBank/DDBJ whole genome shotgun (WGS) entry which is preliminary data.</text>
</comment>
<dbReference type="SUPFAM" id="SSF54236">
    <property type="entry name" value="Ubiquitin-like"/>
    <property type="match status" value="1"/>
</dbReference>
<dbReference type="PANTHER" id="PTHR15316">
    <property type="entry name" value="SPLICEOSOME ASSOCIATED PROTEIN 114/SWAP SPLICING FACTOR-RELATED"/>
    <property type="match status" value="1"/>
</dbReference>
<dbReference type="PROSITE" id="PS50128">
    <property type="entry name" value="SURP"/>
    <property type="match status" value="1"/>
</dbReference>
<reference evidence="9" key="1">
    <citation type="submission" date="2021-06" db="EMBL/GenBank/DDBJ databases">
        <authorList>
            <person name="Kallberg Y."/>
            <person name="Tangrot J."/>
            <person name="Rosling A."/>
        </authorList>
    </citation>
    <scope>NUCLEOTIDE SEQUENCE</scope>
    <source>
        <strain evidence="9">MA453B</strain>
    </source>
</reference>
<dbReference type="InterPro" id="IPR000061">
    <property type="entry name" value="Surp"/>
</dbReference>
<sequence length="612" mass="68003">IKTSKMLAVALPESLPEVDTFSYVEAENSASINNEEDTRPLVGIIYPPPDIRNIVDKTAIFVARNGVQFEERIRENEKHNAKFSFLNPNDPYHAYYQYKIAETKGGKVSKKAEPKELKVEIKEEGFLPRAPPKEPPSFEFMNDMPSISAQDLIACNRQFTNMICLVAYASIDWHDFVIVETVEFTEADETIDLPPPMSIIELENMTLAQKKMASVNIVETHEDKAAEIDMESAPVVHEIKPPDTSAPMKIVKDYTPKAYAPKTTTERQTSICPRCKQAIPVDEMANHVRIELLDPKWKEQKMAADAKKKESNLLQEGTDVAKILKTFSGYRSDIFGNEETEIASINMATQRAAAGVSIDEQIAAIHRSKGLTSDSDSKIGPRIPQLQDHSHQHQMQHMHQQGLQQHMPSAQQPMYASYPSHTTQNVPIPQGPLPVAYPGYVGSSAPFAHQLPGFITPIAPVTMSSQPPSQVRPPIPPIPQLHRQSLPEDEVDMGILPKRQKLDNASSMGALVSEEEWIASHQGLVNIQIQCPIISEKPEWNCQGQIIVLDSLSVTTLVSAVKDKIFARLNFPAGKQKLTIGGAVMKNQVSLAYYNIEDGVILGLAIKDRGKK</sequence>
<dbReference type="InterPro" id="IPR035563">
    <property type="entry name" value="SF3As1_ubi"/>
</dbReference>
<dbReference type="PROSITE" id="PS50053">
    <property type="entry name" value="UBIQUITIN_2"/>
    <property type="match status" value="1"/>
</dbReference>
<dbReference type="Pfam" id="PF01805">
    <property type="entry name" value="Surp"/>
    <property type="match status" value="1"/>
</dbReference>
<dbReference type="Gene3D" id="3.10.20.90">
    <property type="entry name" value="Phosphatidylinositol 3-kinase Catalytic Subunit, Chain A, domain 1"/>
    <property type="match status" value="1"/>
</dbReference>
<dbReference type="OrthoDB" id="447637at2759"/>
<accession>A0A9N9NBU0</accession>
<dbReference type="GO" id="GO:0045292">
    <property type="term" value="P:mRNA cis splicing, via spliceosome"/>
    <property type="evidence" value="ECO:0007669"/>
    <property type="project" value="InterPro"/>
</dbReference>
<evidence type="ECO:0000313" key="9">
    <source>
        <dbReference type="EMBL" id="CAG8723004.1"/>
    </source>
</evidence>
<evidence type="ECO:0000256" key="1">
    <source>
        <dbReference type="ARBA" id="ARBA00004123"/>
    </source>
</evidence>